<dbReference type="GO" id="GO:0000981">
    <property type="term" value="F:DNA-binding transcription factor activity, RNA polymerase II-specific"/>
    <property type="evidence" value="ECO:0007669"/>
    <property type="project" value="InterPro"/>
</dbReference>
<dbReference type="Proteomes" id="UP001187531">
    <property type="component" value="Unassembled WGS sequence"/>
</dbReference>
<dbReference type="EMBL" id="JAVRJZ010000017">
    <property type="protein sequence ID" value="KAK2710300.1"/>
    <property type="molecule type" value="Genomic_DNA"/>
</dbReference>
<keyword evidence="2 5" id="KW-0238">DNA-binding</keyword>
<dbReference type="InterPro" id="IPR001356">
    <property type="entry name" value="HD"/>
</dbReference>
<evidence type="ECO:0000313" key="9">
    <source>
        <dbReference type="EMBL" id="KAK2710300.1"/>
    </source>
</evidence>
<comment type="caution">
    <text evidence="9">The sequence shown here is derived from an EMBL/GenBank/DDBJ whole genome shotgun (WGS) entry which is preliminary data.</text>
</comment>
<evidence type="ECO:0000256" key="2">
    <source>
        <dbReference type="ARBA" id="ARBA00023125"/>
    </source>
</evidence>
<dbReference type="FunFam" id="1.10.10.60:FF:000836">
    <property type="match status" value="1"/>
</dbReference>
<feature type="domain" description="Homeobox" evidence="8">
    <location>
        <begin position="191"/>
        <end position="251"/>
    </location>
</feature>
<proteinExistence type="predicted"/>
<dbReference type="PANTHER" id="PTHR24340:SF37">
    <property type="entry name" value="HOMEOBOX PROTEIN SLOU"/>
    <property type="match status" value="1"/>
</dbReference>
<evidence type="ECO:0000256" key="5">
    <source>
        <dbReference type="PROSITE-ProRule" id="PRU00108"/>
    </source>
</evidence>
<evidence type="ECO:0000256" key="3">
    <source>
        <dbReference type="ARBA" id="ARBA00023155"/>
    </source>
</evidence>
<comment type="subcellular location">
    <subcellularLocation>
        <location evidence="1 5 6">Nucleus</location>
    </subcellularLocation>
</comment>
<keyword evidence="4 5" id="KW-0539">Nucleus</keyword>
<dbReference type="PROSITE" id="PS00027">
    <property type="entry name" value="HOMEOBOX_1"/>
    <property type="match status" value="1"/>
</dbReference>
<feature type="DNA-binding region" description="Homeobox" evidence="5">
    <location>
        <begin position="193"/>
        <end position="252"/>
    </location>
</feature>
<accession>A0AA88HJ82</accession>
<dbReference type="InterPro" id="IPR050394">
    <property type="entry name" value="Homeobox_NK-like"/>
</dbReference>
<dbReference type="Gene3D" id="1.10.10.60">
    <property type="entry name" value="Homeodomain-like"/>
    <property type="match status" value="1"/>
</dbReference>
<evidence type="ECO:0000256" key="4">
    <source>
        <dbReference type="ARBA" id="ARBA00023242"/>
    </source>
</evidence>
<dbReference type="GO" id="GO:0000978">
    <property type="term" value="F:RNA polymerase II cis-regulatory region sequence-specific DNA binding"/>
    <property type="evidence" value="ECO:0007669"/>
    <property type="project" value="TreeGrafter"/>
</dbReference>
<evidence type="ECO:0000313" key="10">
    <source>
        <dbReference type="Proteomes" id="UP001187531"/>
    </source>
</evidence>
<organism evidence="9 10">
    <name type="scientific">Artemia franciscana</name>
    <name type="common">Brine shrimp</name>
    <name type="synonym">Artemia sanfranciscana</name>
    <dbReference type="NCBI Taxonomy" id="6661"/>
    <lineage>
        <taxon>Eukaryota</taxon>
        <taxon>Metazoa</taxon>
        <taxon>Ecdysozoa</taxon>
        <taxon>Arthropoda</taxon>
        <taxon>Crustacea</taxon>
        <taxon>Branchiopoda</taxon>
        <taxon>Anostraca</taxon>
        <taxon>Artemiidae</taxon>
        <taxon>Artemia</taxon>
    </lineage>
</organism>
<dbReference type="CDD" id="cd00086">
    <property type="entry name" value="homeodomain"/>
    <property type="match status" value="1"/>
</dbReference>
<gene>
    <name evidence="9" type="ORF">QYM36_013822</name>
</gene>
<sequence length="334" mass="37004">MEGVVVKTEAVDLSSNKNSDCENDRTGEEKIEQRFESPISSDTESVETKKQMPYVYPALPFNLSPYLIQQQTNALHLATAALQSHLNFAAKKEEKARLPFSVENILDPKKFTGDRRCNLKSPEFEEDLKNEDSDCDNQSVLSVDVEGSDAEGSSHEDDIRSEDDQSDKHDGMCEIGMKSKKKKSCYDSKGGKPRRARTAFTYEQLVALENKFKTTRYLSVCERLNLALQLSLTETQVKIWFQNRRTKWKKQNPGLDVNAAPIPHSSVSASMSGHFAGSPFNPSPLLYSTAQQLAPYGASALPFFFGGPTPQGYASLLHSSAAAAAACFHHVTHS</sequence>
<feature type="region of interest" description="Disordered" evidence="7">
    <location>
        <begin position="144"/>
        <end position="172"/>
    </location>
</feature>
<dbReference type="Pfam" id="PF00046">
    <property type="entry name" value="Homeodomain"/>
    <property type="match status" value="1"/>
</dbReference>
<dbReference type="GO" id="GO:0005634">
    <property type="term" value="C:nucleus"/>
    <property type="evidence" value="ECO:0007669"/>
    <property type="project" value="UniProtKB-SubCell"/>
</dbReference>
<feature type="compositionally biased region" description="Basic and acidic residues" evidence="7">
    <location>
        <begin position="19"/>
        <end position="35"/>
    </location>
</feature>
<evidence type="ECO:0000256" key="6">
    <source>
        <dbReference type="RuleBase" id="RU000682"/>
    </source>
</evidence>
<name>A0AA88HJ82_ARTSF</name>
<reference evidence="9" key="1">
    <citation type="submission" date="2023-07" db="EMBL/GenBank/DDBJ databases">
        <title>Chromosome-level genome assembly of Artemia franciscana.</title>
        <authorList>
            <person name="Jo E."/>
        </authorList>
    </citation>
    <scope>NUCLEOTIDE SEQUENCE</scope>
    <source>
        <tissue evidence="9">Whole body</tissue>
    </source>
</reference>
<feature type="region of interest" description="Disordered" evidence="7">
    <location>
        <begin position="1"/>
        <end position="47"/>
    </location>
</feature>
<evidence type="ECO:0000259" key="8">
    <source>
        <dbReference type="PROSITE" id="PS50071"/>
    </source>
</evidence>
<feature type="compositionally biased region" description="Basic and acidic residues" evidence="7">
    <location>
        <begin position="152"/>
        <end position="172"/>
    </location>
</feature>
<dbReference type="GO" id="GO:0030154">
    <property type="term" value="P:cell differentiation"/>
    <property type="evidence" value="ECO:0007669"/>
    <property type="project" value="TreeGrafter"/>
</dbReference>
<dbReference type="InterPro" id="IPR020479">
    <property type="entry name" value="HD_metazoa"/>
</dbReference>
<dbReference type="InterPro" id="IPR017970">
    <property type="entry name" value="Homeobox_CS"/>
</dbReference>
<dbReference type="SMART" id="SM00389">
    <property type="entry name" value="HOX"/>
    <property type="match status" value="1"/>
</dbReference>
<keyword evidence="10" id="KW-1185">Reference proteome</keyword>
<dbReference type="PANTHER" id="PTHR24340">
    <property type="entry name" value="HOMEOBOX PROTEIN NKX"/>
    <property type="match status" value="1"/>
</dbReference>
<evidence type="ECO:0000256" key="7">
    <source>
        <dbReference type="SAM" id="MobiDB-lite"/>
    </source>
</evidence>
<dbReference type="PRINTS" id="PR00024">
    <property type="entry name" value="HOMEOBOX"/>
</dbReference>
<dbReference type="InterPro" id="IPR009057">
    <property type="entry name" value="Homeodomain-like_sf"/>
</dbReference>
<protein>
    <recommendedName>
        <fullName evidence="8">Homeobox domain-containing protein</fullName>
    </recommendedName>
</protein>
<keyword evidence="3 5" id="KW-0371">Homeobox</keyword>
<dbReference type="AlphaFoldDB" id="A0AA88HJ82"/>
<dbReference type="SUPFAM" id="SSF46689">
    <property type="entry name" value="Homeodomain-like"/>
    <property type="match status" value="1"/>
</dbReference>
<evidence type="ECO:0000256" key="1">
    <source>
        <dbReference type="ARBA" id="ARBA00004123"/>
    </source>
</evidence>
<dbReference type="PROSITE" id="PS50071">
    <property type="entry name" value="HOMEOBOX_2"/>
    <property type="match status" value="1"/>
</dbReference>